<evidence type="ECO:0000256" key="6">
    <source>
        <dbReference type="SAM" id="Phobius"/>
    </source>
</evidence>
<comment type="subcellular location">
    <subcellularLocation>
        <location evidence="1">Membrane</location>
        <topology evidence="1">Multi-pass membrane protein</topology>
    </subcellularLocation>
</comment>
<feature type="transmembrane region" description="Helical" evidence="6">
    <location>
        <begin position="75"/>
        <end position="92"/>
    </location>
</feature>
<feature type="transmembrane region" description="Helical" evidence="6">
    <location>
        <begin position="210"/>
        <end position="227"/>
    </location>
</feature>
<feature type="transmembrane region" description="Helical" evidence="6">
    <location>
        <begin position="50"/>
        <end position="70"/>
    </location>
</feature>
<dbReference type="Pfam" id="PF01578">
    <property type="entry name" value="Cytochrom_C_asm"/>
    <property type="match status" value="1"/>
</dbReference>
<sequence length="386" mass="43093">MTNPSYATTLSQAGNAPFWRGLKLSDHLYALFILAVAGVVFQRYHAAMDVYEHAILAGSALSLVALGWFWKPVRLFFPLAGLLALGAVALYGDDLGRGQTAFWLKYVLASQSAAMWMCVLFFLATAIYWVGLLRRSNTADAIASGLTWAAAGAAVVWFFVRWYEGYLIGPDVGHVPVSNLYEVFIMFCFITAMMYLYYEQRFATRRMGAFVLLIISAAVGFILWYTFDRQAHEIQPLIPALQSWWMKIHVPANFVGYGAFAIAAMLGVAQLLAARGILKSHLPSYDILGEVMYKAIAVGFLFFTIATILGAMWAADAWGGYWSWDPKETWALIVWLNYAAWLHVRLVKGWRGDILAWWSVVGLLVTTFAFLGVNMFLSGLHSYGTL</sequence>
<dbReference type="Proteomes" id="UP001156706">
    <property type="component" value="Unassembled WGS sequence"/>
</dbReference>
<dbReference type="NCBIfam" id="TIGR03144">
    <property type="entry name" value="cytochr_II_ccsB"/>
    <property type="match status" value="1"/>
</dbReference>
<evidence type="ECO:0000256" key="1">
    <source>
        <dbReference type="ARBA" id="ARBA00004141"/>
    </source>
</evidence>
<name>A0ABQ5YG65_9NEIS</name>
<accession>A0ABQ5YG65</accession>
<dbReference type="InterPro" id="IPR017562">
    <property type="entry name" value="Cyt_c_biogenesis_CcsA"/>
</dbReference>
<protein>
    <submittedName>
        <fullName evidence="8">Cytochrome c biogenesis protein</fullName>
    </submittedName>
</protein>
<feature type="domain" description="Cytochrome c assembly protein" evidence="7">
    <location>
        <begin position="177"/>
        <end position="381"/>
    </location>
</feature>
<proteinExistence type="predicted"/>
<feature type="transmembrane region" description="Helical" evidence="6">
    <location>
        <begin position="354"/>
        <end position="377"/>
    </location>
</feature>
<feature type="transmembrane region" description="Helical" evidence="6">
    <location>
        <begin position="142"/>
        <end position="160"/>
    </location>
</feature>
<keyword evidence="9" id="KW-1185">Reference proteome</keyword>
<reference evidence="9" key="1">
    <citation type="journal article" date="2019" name="Int. J. Syst. Evol. Microbiol.">
        <title>The Global Catalogue of Microorganisms (GCM) 10K type strain sequencing project: providing services to taxonomists for standard genome sequencing and annotation.</title>
        <authorList>
            <consortium name="The Broad Institute Genomics Platform"/>
            <consortium name="The Broad Institute Genome Sequencing Center for Infectious Disease"/>
            <person name="Wu L."/>
            <person name="Ma J."/>
        </authorList>
    </citation>
    <scope>NUCLEOTIDE SEQUENCE [LARGE SCALE GENOMIC DNA]</scope>
    <source>
        <strain evidence="9">NBRC 110044</strain>
    </source>
</reference>
<dbReference type="InterPro" id="IPR045062">
    <property type="entry name" value="Cyt_c_biogenesis_CcsA/CcmC"/>
</dbReference>
<gene>
    <name evidence="8" type="ORF">GCM10007907_14320</name>
</gene>
<evidence type="ECO:0000256" key="4">
    <source>
        <dbReference type="ARBA" id="ARBA00022989"/>
    </source>
</evidence>
<feature type="transmembrane region" description="Helical" evidence="6">
    <location>
        <begin position="28"/>
        <end position="44"/>
    </location>
</feature>
<evidence type="ECO:0000256" key="3">
    <source>
        <dbReference type="ARBA" id="ARBA00022748"/>
    </source>
</evidence>
<keyword evidence="2 6" id="KW-0812">Transmembrane</keyword>
<dbReference type="EMBL" id="BSOG01000001">
    <property type="protein sequence ID" value="GLR12642.1"/>
    <property type="molecule type" value="Genomic_DNA"/>
</dbReference>
<keyword evidence="5 6" id="KW-0472">Membrane</keyword>
<dbReference type="RefSeq" id="WP_284195760.1">
    <property type="nucleotide sequence ID" value="NZ_BSOG01000001.1"/>
</dbReference>
<comment type="caution">
    <text evidence="8">The sequence shown here is derived from an EMBL/GenBank/DDBJ whole genome shotgun (WGS) entry which is preliminary data.</text>
</comment>
<feature type="transmembrane region" description="Helical" evidence="6">
    <location>
        <begin position="295"/>
        <end position="315"/>
    </location>
</feature>
<dbReference type="InterPro" id="IPR002541">
    <property type="entry name" value="Cyt_c_assembly"/>
</dbReference>
<feature type="transmembrane region" description="Helical" evidence="6">
    <location>
        <begin position="254"/>
        <end position="274"/>
    </location>
</feature>
<evidence type="ECO:0000313" key="8">
    <source>
        <dbReference type="EMBL" id="GLR12642.1"/>
    </source>
</evidence>
<dbReference type="PANTHER" id="PTHR30071">
    <property type="entry name" value="HEME EXPORTER PROTEIN C"/>
    <property type="match status" value="1"/>
</dbReference>
<feature type="transmembrane region" description="Helical" evidence="6">
    <location>
        <begin position="330"/>
        <end position="347"/>
    </location>
</feature>
<dbReference type="PANTHER" id="PTHR30071:SF1">
    <property type="entry name" value="CYTOCHROME B_B6 PROTEIN-RELATED"/>
    <property type="match status" value="1"/>
</dbReference>
<evidence type="ECO:0000256" key="2">
    <source>
        <dbReference type="ARBA" id="ARBA00022692"/>
    </source>
</evidence>
<feature type="transmembrane region" description="Helical" evidence="6">
    <location>
        <begin position="180"/>
        <end position="198"/>
    </location>
</feature>
<organism evidence="8 9">
    <name type="scientific">Chitinimonas prasina</name>
    <dbReference type="NCBI Taxonomy" id="1434937"/>
    <lineage>
        <taxon>Bacteria</taxon>
        <taxon>Pseudomonadati</taxon>
        <taxon>Pseudomonadota</taxon>
        <taxon>Betaproteobacteria</taxon>
        <taxon>Neisseriales</taxon>
        <taxon>Chitinibacteraceae</taxon>
        <taxon>Chitinimonas</taxon>
    </lineage>
</organism>
<evidence type="ECO:0000313" key="9">
    <source>
        <dbReference type="Proteomes" id="UP001156706"/>
    </source>
</evidence>
<feature type="transmembrane region" description="Helical" evidence="6">
    <location>
        <begin position="112"/>
        <end position="130"/>
    </location>
</feature>
<evidence type="ECO:0000256" key="5">
    <source>
        <dbReference type="ARBA" id="ARBA00023136"/>
    </source>
</evidence>
<keyword evidence="4 6" id="KW-1133">Transmembrane helix</keyword>
<keyword evidence="3" id="KW-0201">Cytochrome c-type biogenesis</keyword>
<evidence type="ECO:0000259" key="7">
    <source>
        <dbReference type="Pfam" id="PF01578"/>
    </source>
</evidence>